<dbReference type="STRING" id="2316362.A0A4Q2D4U7"/>
<feature type="region of interest" description="Disordered" evidence="1">
    <location>
        <begin position="114"/>
        <end position="154"/>
    </location>
</feature>
<organism evidence="2 3">
    <name type="scientific">Candolleomyces aberdarensis</name>
    <dbReference type="NCBI Taxonomy" id="2316362"/>
    <lineage>
        <taxon>Eukaryota</taxon>
        <taxon>Fungi</taxon>
        <taxon>Dikarya</taxon>
        <taxon>Basidiomycota</taxon>
        <taxon>Agaricomycotina</taxon>
        <taxon>Agaricomycetes</taxon>
        <taxon>Agaricomycetidae</taxon>
        <taxon>Agaricales</taxon>
        <taxon>Agaricineae</taxon>
        <taxon>Psathyrellaceae</taxon>
        <taxon>Candolleomyces</taxon>
    </lineage>
</organism>
<gene>
    <name evidence="2" type="ORF">EST38_g12375</name>
</gene>
<evidence type="ECO:0000313" key="2">
    <source>
        <dbReference type="EMBL" id="RXW13481.1"/>
    </source>
</evidence>
<dbReference type="EMBL" id="SDEE01000902">
    <property type="protein sequence ID" value="RXW13481.1"/>
    <property type="molecule type" value="Genomic_DNA"/>
</dbReference>
<dbReference type="OrthoDB" id="3366231at2759"/>
<dbReference type="PANTHER" id="PTHR45786:SF74">
    <property type="entry name" value="ATP-DEPENDENT DNA HELICASE"/>
    <property type="match status" value="1"/>
</dbReference>
<feature type="region of interest" description="Disordered" evidence="1">
    <location>
        <begin position="1"/>
        <end position="97"/>
    </location>
</feature>
<reference evidence="2 3" key="1">
    <citation type="submission" date="2019-01" db="EMBL/GenBank/DDBJ databases">
        <title>Draft genome sequence of Psathyrella aberdarensis IHI B618.</title>
        <authorList>
            <person name="Buettner E."/>
            <person name="Kellner H."/>
        </authorList>
    </citation>
    <scope>NUCLEOTIDE SEQUENCE [LARGE SCALE GENOMIC DNA]</scope>
    <source>
        <strain evidence="2 3">IHI B618</strain>
    </source>
</reference>
<sequence length="419" mass="46505">MDSISDLHAQQRQALRGATENPGPSRRRIPQTAEPVPAQQNMDGPPLTARQIGQRNRRAREAAEGNHQSGRGRGAGRGTQQSGRGGATQPPILHPLYGRGRGMMAVQLPARGLQLQPPQPSHHNHGHGEAAPAIPTAPPNAHSTGQQLRRERERNHRLQELADKERAAGITVPEGHVRWLAEPGNGRGGDSDDSGSEIDDEDLFAVDGGLHWEKQLRSRIAKMQRNPSYLAARLPYTEPTTRHDLGRMDAKCPHCHALHWADERLAGTSVEAPEFGMCCQRGKVQLEPIPPPPQPLKRLLSSRDARSRQFRDNLWKYNRTFAFTSLGVREDHSVNRRGPPVFRISGELHHSVSALEPAEGRLPRYAQLYVINPAEALDARVAQNGDLNQDLLDSLGEMLLNCHEYTPVYQQAHEMLNFT</sequence>
<feature type="region of interest" description="Disordered" evidence="1">
    <location>
        <begin position="179"/>
        <end position="200"/>
    </location>
</feature>
<proteinExistence type="predicted"/>
<evidence type="ECO:0008006" key="4">
    <source>
        <dbReference type="Google" id="ProtNLM"/>
    </source>
</evidence>
<feature type="compositionally biased region" description="Acidic residues" evidence="1">
    <location>
        <begin position="191"/>
        <end position="200"/>
    </location>
</feature>
<dbReference type="Proteomes" id="UP000290288">
    <property type="component" value="Unassembled WGS sequence"/>
</dbReference>
<keyword evidence="3" id="KW-1185">Reference proteome</keyword>
<accession>A0A4Q2D4U7</accession>
<dbReference type="AlphaFoldDB" id="A0A4Q2D4U7"/>
<dbReference type="PANTHER" id="PTHR45786">
    <property type="entry name" value="DNA BINDING PROTEIN-LIKE"/>
    <property type="match status" value="1"/>
</dbReference>
<evidence type="ECO:0000256" key="1">
    <source>
        <dbReference type="SAM" id="MobiDB-lite"/>
    </source>
</evidence>
<name>A0A4Q2D4U7_9AGAR</name>
<comment type="caution">
    <text evidence="2">The sequence shown here is derived from an EMBL/GenBank/DDBJ whole genome shotgun (WGS) entry which is preliminary data.</text>
</comment>
<protein>
    <recommendedName>
        <fullName evidence="4">Helitron helicase-like domain-containing protein</fullName>
    </recommendedName>
</protein>
<evidence type="ECO:0000313" key="3">
    <source>
        <dbReference type="Proteomes" id="UP000290288"/>
    </source>
</evidence>